<evidence type="ECO:0000313" key="1">
    <source>
        <dbReference type="EMBL" id="KAL0107244.1"/>
    </source>
</evidence>
<gene>
    <name evidence="1" type="ORF">PUN28_015648</name>
</gene>
<comment type="caution">
    <text evidence="1">The sequence shown here is derived from an EMBL/GenBank/DDBJ whole genome shotgun (WGS) entry which is preliminary data.</text>
</comment>
<sequence>MVQPESERPVLRFRSGVEFHTRRRITPFSYRISHVPDSDNTFSRVARHSLIDLFFVASTVMQFRGKKRNRVLLKNLPKSSPRFLIQFFKLIDRWLASLRNRPRCRSPTGEQTVSLMHKRFFFFSDYGRARCADLDFVGTHMARYHIGCQAQRYLRFAGRQPRAPRTEKPLFRSIINWFAYCLIMWKYIRGNCDRCQIRFVDYDVAERRKYLTNVFLFARSFGLRAESSCRRTRSDVSREICS</sequence>
<name>A0AAW2EU45_9HYME</name>
<organism evidence="1 2">
    <name type="scientific">Cardiocondyla obscurior</name>
    <dbReference type="NCBI Taxonomy" id="286306"/>
    <lineage>
        <taxon>Eukaryota</taxon>
        <taxon>Metazoa</taxon>
        <taxon>Ecdysozoa</taxon>
        <taxon>Arthropoda</taxon>
        <taxon>Hexapoda</taxon>
        <taxon>Insecta</taxon>
        <taxon>Pterygota</taxon>
        <taxon>Neoptera</taxon>
        <taxon>Endopterygota</taxon>
        <taxon>Hymenoptera</taxon>
        <taxon>Apocrita</taxon>
        <taxon>Aculeata</taxon>
        <taxon>Formicoidea</taxon>
        <taxon>Formicidae</taxon>
        <taxon>Myrmicinae</taxon>
        <taxon>Cardiocondyla</taxon>
    </lineage>
</organism>
<keyword evidence="2" id="KW-1185">Reference proteome</keyword>
<dbReference type="EMBL" id="JADYXP020000017">
    <property type="protein sequence ID" value="KAL0107244.1"/>
    <property type="molecule type" value="Genomic_DNA"/>
</dbReference>
<evidence type="ECO:0000313" key="2">
    <source>
        <dbReference type="Proteomes" id="UP001430953"/>
    </source>
</evidence>
<proteinExistence type="predicted"/>
<accession>A0AAW2EU45</accession>
<dbReference type="Proteomes" id="UP001430953">
    <property type="component" value="Unassembled WGS sequence"/>
</dbReference>
<dbReference type="AlphaFoldDB" id="A0AAW2EU45"/>
<reference evidence="1 2" key="1">
    <citation type="submission" date="2023-03" db="EMBL/GenBank/DDBJ databases">
        <title>High recombination rates correlate with genetic variation in Cardiocondyla obscurior ants.</title>
        <authorList>
            <person name="Errbii M."/>
        </authorList>
    </citation>
    <scope>NUCLEOTIDE SEQUENCE [LARGE SCALE GENOMIC DNA]</scope>
    <source>
        <strain evidence="1">Alpha-2009</strain>
        <tissue evidence="1">Whole body</tissue>
    </source>
</reference>
<protein>
    <submittedName>
        <fullName evidence="1">Uncharacterized protein</fullName>
    </submittedName>
</protein>